<evidence type="ECO:0000313" key="4">
    <source>
        <dbReference type="EMBL" id="EYC26200.1"/>
    </source>
</evidence>
<dbReference type="Proteomes" id="UP000024635">
    <property type="component" value="Unassembled WGS sequence"/>
</dbReference>
<dbReference type="Pfam" id="PF00188">
    <property type="entry name" value="CAP"/>
    <property type="match status" value="2"/>
</dbReference>
<gene>
    <name evidence="4" type="primary">Acey_s0010.g1014</name>
    <name evidence="4" type="synonym">ASP-s0010.g1014</name>
    <name evidence="4" type="ORF">Y032_0010g1014</name>
</gene>
<feature type="compositionally biased region" description="Low complexity" evidence="1">
    <location>
        <begin position="286"/>
        <end position="311"/>
    </location>
</feature>
<protein>
    <recommendedName>
        <fullName evidence="3">SCP domain-containing protein</fullName>
    </recommendedName>
</protein>
<dbReference type="PROSITE" id="PS01010">
    <property type="entry name" value="CRISP_2"/>
    <property type="match status" value="1"/>
</dbReference>
<accession>A0A016VFK8</accession>
<sequence>MFALLLVILCIHSAIPHRPRAVCSNNPDPATDVVRTKLLSAHNAERQDIVSMPGVEQEDGSMLPGSKDLFAVTYDCELEGIAMTVVPNCPRKPDMSLVPSKNAVNYGITRGVIQAPGSDAEYADEMESMVTNWANYRFDGILDPKTVIYKEQAIEPYANIIYHKTLAVGCATTWCSDSNKLATACVYNAKPELNKPLYNPGKENTTCSKKSCKKVDKDAICVDAGDLEGLCKTDKKEFPTVAPASSTSTTSTTSSTTSSTTTTTTTTTTSSTTKSSTKTRPKRTKTTTTSSTSTSTKSTKTTRTSPTTTTKKNSEAMTQEVRDKIISFHNDYRSTLARGLVRNGKEGNPNCPTAMNMYRMRYDMALEKEAQAYANSCPTVGSELSTRPYSGENMELIPSTTAPYLKVVEDALQIWWTQILSNGVNNKMQYSEYLENKANAPIKFTQMAWANSYTVGCGIQRCNSGTVVVCRYKPRGNIYTQYIYRPGKMCGSCSNTCSEGLCPTPTN</sequence>
<feature type="signal peptide" evidence="2">
    <location>
        <begin position="1"/>
        <end position="16"/>
    </location>
</feature>
<dbReference type="SMART" id="SM00198">
    <property type="entry name" value="SCP"/>
    <property type="match status" value="1"/>
</dbReference>
<evidence type="ECO:0000313" key="5">
    <source>
        <dbReference type="Proteomes" id="UP000024635"/>
    </source>
</evidence>
<dbReference type="SUPFAM" id="SSF55797">
    <property type="entry name" value="PR-1-like"/>
    <property type="match status" value="2"/>
</dbReference>
<dbReference type="InterPro" id="IPR014044">
    <property type="entry name" value="CAP_dom"/>
</dbReference>
<feature type="region of interest" description="Disordered" evidence="1">
    <location>
        <begin position="240"/>
        <end position="318"/>
    </location>
</feature>
<organism evidence="4 5">
    <name type="scientific">Ancylostoma ceylanicum</name>
    <dbReference type="NCBI Taxonomy" id="53326"/>
    <lineage>
        <taxon>Eukaryota</taxon>
        <taxon>Metazoa</taxon>
        <taxon>Ecdysozoa</taxon>
        <taxon>Nematoda</taxon>
        <taxon>Chromadorea</taxon>
        <taxon>Rhabditida</taxon>
        <taxon>Rhabditina</taxon>
        <taxon>Rhabditomorpha</taxon>
        <taxon>Strongyloidea</taxon>
        <taxon>Ancylostomatidae</taxon>
        <taxon>Ancylostomatinae</taxon>
        <taxon>Ancylostoma</taxon>
    </lineage>
</organism>
<dbReference type="OrthoDB" id="5874910at2759"/>
<dbReference type="CDD" id="cd05380">
    <property type="entry name" value="CAP_euk"/>
    <property type="match status" value="2"/>
</dbReference>
<evidence type="ECO:0000256" key="1">
    <source>
        <dbReference type="SAM" id="MobiDB-lite"/>
    </source>
</evidence>
<proteinExistence type="predicted"/>
<feature type="compositionally biased region" description="Low complexity" evidence="1">
    <location>
        <begin position="245"/>
        <end position="276"/>
    </location>
</feature>
<dbReference type="STRING" id="53326.A0A016VFK8"/>
<dbReference type="PRINTS" id="PR00837">
    <property type="entry name" value="V5TPXLIKE"/>
</dbReference>
<dbReference type="InterPro" id="IPR035940">
    <property type="entry name" value="CAP_sf"/>
</dbReference>
<feature type="chain" id="PRO_5001490612" description="SCP domain-containing protein" evidence="2">
    <location>
        <begin position="17"/>
        <end position="507"/>
    </location>
</feature>
<dbReference type="Gene3D" id="3.40.33.10">
    <property type="entry name" value="CAP"/>
    <property type="match status" value="2"/>
</dbReference>
<dbReference type="InterPro" id="IPR001283">
    <property type="entry name" value="CRISP-related"/>
</dbReference>
<dbReference type="AlphaFoldDB" id="A0A016VFK8"/>
<dbReference type="InterPro" id="IPR018244">
    <property type="entry name" value="Allrgn_V5/Tpx1_CS"/>
</dbReference>
<dbReference type="GO" id="GO:0005576">
    <property type="term" value="C:extracellular region"/>
    <property type="evidence" value="ECO:0007669"/>
    <property type="project" value="InterPro"/>
</dbReference>
<evidence type="ECO:0000256" key="2">
    <source>
        <dbReference type="SAM" id="SignalP"/>
    </source>
</evidence>
<evidence type="ECO:0000259" key="3">
    <source>
        <dbReference type="SMART" id="SM00198"/>
    </source>
</evidence>
<keyword evidence="5" id="KW-1185">Reference proteome</keyword>
<dbReference type="PANTHER" id="PTHR10334">
    <property type="entry name" value="CYSTEINE-RICH SECRETORY PROTEIN-RELATED"/>
    <property type="match status" value="1"/>
</dbReference>
<comment type="caution">
    <text evidence="4">The sequence shown here is derived from an EMBL/GenBank/DDBJ whole genome shotgun (WGS) entry which is preliminary data.</text>
</comment>
<name>A0A016VFK8_9BILA</name>
<keyword evidence="2" id="KW-0732">Signal</keyword>
<feature type="domain" description="SCP" evidence="3">
    <location>
        <begin position="320"/>
        <end position="480"/>
    </location>
</feature>
<dbReference type="EMBL" id="JARK01001346">
    <property type="protein sequence ID" value="EYC26200.1"/>
    <property type="molecule type" value="Genomic_DNA"/>
</dbReference>
<reference evidence="5" key="1">
    <citation type="journal article" date="2015" name="Nat. Genet.">
        <title>The genome and transcriptome of the zoonotic hookworm Ancylostoma ceylanicum identify infection-specific gene families.</title>
        <authorList>
            <person name="Schwarz E.M."/>
            <person name="Hu Y."/>
            <person name="Antoshechkin I."/>
            <person name="Miller M.M."/>
            <person name="Sternberg P.W."/>
            <person name="Aroian R.V."/>
        </authorList>
    </citation>
    <scope>NUCLEOTIDE SEQUENCE</scope>
    <source>
        <strain evidence="5">HY135</strain>
    </source>
</reference>